<evidence type="ECO:0000313" key="2">
    <source>
        <dbReference type="EMBL" id="CZR58451.1"/>
    </source>
</evidence>
<dbReference type="OrthoDB" id="10483213at2759"/>
<reference evidence="2 3" key="1">
    <citation type="submission" date="2016-03" db="EMBL/GenBank/DDBJ databases">
        <authorList>
            <person name="Ploux O."/>
        </authorList>
    </citation>
    <scope>NUCLEOTIDE SEQUENCE [LARGE SCALE GENOMIC DNA]</scope>
    <source>
        <strain evidence="2 3">UAMH 11012</strain>
    </source>
</reference>
<name>A0A1L7X0A3_9HELO</name>
<protein>
    <submittedName>
        <fullName evidence="2">Uncharacterized protein</fullName>
    </submittedName>
</protein>
<sequence length="414" mass="46182">MISALRKRKGTEDGEQRLHRLYTGRRSPLISSLIHPPSLLALRSGSPRPSYSNTFHPGSTPSMSLALTIPSASSSFSNGSVERSTDGARLANTSFSQSSYHSDIFDQAPPSYSDPPPSYASPNVLCTRAMTYDQTSRPPFERTAGNTLLGPASRVTSPDADWHERHQSARLGVDVDYQAFLSLRWPGFPTRHANGPVGTDFGTQTIAFTPLSPQCQTSTSSISSQDPRWPSICYECKKLVNQYQHVVYRSESAWLIHAWAIHPSDIPWVPCKCRWEGCDNGIIYYSSKKWINHAVSVHQKDVYCDYNDCEYGHGNQGGKAFGTPAEKNRHTKQKHDDPETCQQPYCTHAGKLNRTDKRNKHMIKYHGSFVCTVRSCLRGHIDGVNYGFATQVLLDKHVRENKHRQVGSLAGARA</sequence>
<organism evidence="2 3">
    <name type="scientific">Phialocephala subalpina</name>
    <dbReference type="NCBI Taxonomy" id="576137"/>
    <lineage>
        <taxon>Eukaryota</taxon>
        <taxon>Fungi</taxon>
        <taxon>Dikarya</taxon>
        <taxon>Ascomycota</taxon>
        <taxon>Pezizomycotina</taxon>
        <taxon>Leotiomycetes</taxon>
        <taxon>Helotiales</taxon>
        <taxon>Mollisiaceae</taxon>
        <taxon>Phialocephala</taxon>
        <taxon>Phialocephala fortinii species complex</taxon>
    </lineage>
</organism>
<dbReference type="Proteomes" id="UP000184330">
    <property type="component" value="Unassembled WGS sequence"/>
</dbReference>
<dbReference type="EMBL" id="FJOG01000012">
    <property type="protein sequence ID" value="CZR58451.1"/>
    <property type="molecule type" value="Genomic_DNA"/>
</dbReference>
<accession>A0A1L7X0A3</accession>
<feature type="region of interest" description="Disordered" evidence="1">
    <location>
        <begin position="136"/>
        <end position="159"/>
    </location>
</feature>
<evidence type="ECO:0000313" key="3">
    <source>
        <dbReference type="Proteomes" id="UP000184330"/>
    </source>
</evidence>
<proteinExistence type="predicted"/>
<dbReference type="AlphaFoldDB" id="A0A1L7X0A3"/>
<evidence type="ECO:0000256" key="1">
    <source>
        <dbReference type="SAM" id="MobiDB-lite"/>
    </source>
</evidence>
<keyword evidence="3" id="KW-1185">Reference proteome</keyword>
<gene>
    <name evidence="2" type="ORF">PAC_08343</name>
</gene>